<organism evidence="2 3">
    <name type="scientific">Romanomermis culicivorax</name>
    <name type="common">Nematode worm</name>
    <dbReference type="NCBI Taxonomy" id="13658"/>
    <lineage>
        <taxon>Eukaryota</taxon>
        <taxon>Metazoa</taxon>
        <taxon>Ecdysozoa</taxon>
        <taxon>Nematoda</taxon>
        <taxon>Enoplea</taxon>
        <taxon>Dorylaimia</taxon>
        <taxon>Mermithida</taxon>
        <taxon>Mermithoidea</taxon>
        <taxon>Mermithidae</taxon>
        <taxon>Romanomermis</taxon>
    </lineage>
</organism>
<name>A0A915IHE3_ROMCU</name>
<protein>
    <submittedName>
        <fullName evidence="3">Uncharacterized protein</fullName>
    </submittedName>
</protein>
<feature type="region of interest" description="Disordered" evidence="1">
    <location>
        <begin position="1"/>
        <end position="36"/>
    </location>
</feature>
<reference evidence="3" key="1">
    <citation type="submission" date="2022-11" db="UniProtKB">
        <authorList>
            <consortium name="WormBaseParasite"/>
        </authorList>
    </citation>
    <scope>IDENTIFICATION</scope>
</reference>
<proteinExistence type="predicted"/>
<dbReference type="Proteomes" id="UP000887565">
    <property type="component" value="Unplaced"/>
</dbReference>
<evidence type="ECO:0000313" key="2">
    <source>
        <dbReference type="Proteomes" id="UP000887565"/>
    </source>
</evidence>
<evidence type="ECO:0000313" key="3">
    <source>
        <dbReference type="WBParaSite" id="nRc.2.0.1.t12792-RA"/>
    </source>
</evidence>
<dbReference type="WBParaSite" id="nRc.2.0.1.t12792-RA">
    <property type="protein sequence ID" value="nRc.2.0.1.t12792-RA"/>
    <property type="gene ID" value="nRc.2.0.1.g12792"/>
</dbReference>
<dbReference type="AlphaFoldDB" id="A0A915IHE3"/>
<sequence>MIEMNRNKENAKNMKLSKERKREMGWKIREGPKKEKKGMIEKAINGEVEGMMIAPSNIPQPMQFQAGRFPLPQGGQYYHQFLVPLGKNMPPPTLFPLIQTMLVMNGYTSV</sequence>
<evidence type="ECO:0000256" key="1">
    <source>
        <dbReference type="SAM" id="MobiDB-lite"/>
    </source>
</evidence>
<keyword evidence="2" id="KW-1185">Reference proteome</keyword>
<accession>A0A915IHE3</accession>